<reference evidence="2" key="1">
    <citation type="journal article" date="2020" name="Stud. Mycol.">
        <title>101 Dothideomycetes genomes: a test case for predicting lifestyles and emergence of pathogens.</title>
        <authorList>
            <person name="Haridas S."/>
            <person name="Albert R."/>
            <person name="Binder M."/>
            <person name="Bloem J."/>
            <person name="Labutti K."/>
            <person name="Salamov A."/>
            <person name="Andreopoulos B."/>
            <person name="Baker S."/>
            <person name="Barry K."/>
            <person name="Bills G."/>
            <person name="Bluhm B."/>
            <person name="Cannon C."/>
            <person name="Castanera R."/>
            <person name="Culley D."/>
            <person name="Daum C."/>
            <person name="Ezra D."/>
            <person name="Gonzalez J."/>
            <person name="Henrissat B."/>
            <person name="Kuo A."/>
            <person name="Liang C."/>
            <person name="Lipzen A."/>
            <person name="Lutzoni F."/>
            <person name="Magnuson J."/>
            <person name="Mondo S."/>
            <person name="Nolan M."/>
            <person name="Ohm R."/>
            <person name="Pangilinan J."/>
            <person name="Park H.-J."/>
            <person name="Ramirez L."/>
            <person name="Alfaro M."/>
            <person name="Sun H."/>
            <person name="Tritt A."/>
            <person name="Yoshinaga Y."/>
            <person name="Zwiers L.-H."/>
            <person name="Turgeon B."/>
            <person name="Goodwin S."/>
            <person name="Spatafora J."/>
            <person name="Crous P."/>
            <person name="Grigoriev I."/>
        </authorList>
    </citation>
    <scope>NUCLEOTIDE SEQUENCE</scope>
    <source>
        <strain evidence="2">CBS 113389</strain>
    </source>
</reference>
<name>A0A6A6Q116_9PEZI</name>
<evidence type="ECO:0000313" key="3">
    <source>
        <dbReference type="Proteomes" id="UP000799767"/>
    </source>
</evidence>
<dbReference type="PANTHER" id="PTHR42085:SF2">
    <property type="entry name" value="F-BOX DOMAIN-CONTAINING PROTEIN"/>
    <property type="match status" value="1"/>
</dbReference>
<keyword evidence="3" id="KW-1185">Reference proteome</keyword>
<dbReference type="GeneID" id="54477820"/>
<feature type="domain" description="2EXR" evidence="1">
    <location>
        <begin position="10"/>
        <end position="75"/>
    </location>
</feature>
<dbReference type="RefSeq" id="XP_033592253.1">
    <property type="nucleotide sequence ID" value="XM_033736818.1"/>
</dbReference>
<dbReference type="Proteomes" id="UP000799767">
    <property type="component" value="Unassembled WGS sequence"/>
</dbReference>
<sequence>MSNTEQSLNFFDLPPELRNKIYEFAFPCRERAAYNPVTHYRRIEPCRCFAQPLMRVSRQMRSESVSLHYSLHEFHFSLFPPTKPILLSWLDTIARASISHIRRFVVKRYVEGTTHYWGEQIQAVTVDLNDERGEVQAGVE</sequence>
<dbReference type="AlphaFoldDB" id="A0A6A6Q116"/>
<dbReference type="Pfam" id="PF20150">
    <property type="entry name" value="2EXR"/>
    <property type="match status" value="1"/>
</dbReference>
<dbReference type="OrthoDB" id="62952at2759"/>
<dbReference type="PANTHER" id="PTHR42085">
    <property type="entry name" value="F-BOX DOMAIN-CONTAINING PROTEIN"/>
    <property type="match status" value="1"/>
</dbReference>
<evidence type="ECO:0000313" key="2">
    <source>
        <dbReference type="EMBL" id="KAF2485684.1"/>
    </source>
</evidence>
<accession>A0A6A6Q116</accession>
<evidence type="ECO:0000259" key="1">
    <source>
        <dbReference type="Pfam" id="PF20150"/>
    </source>
</evidence>
<dbReference type="InterPro" id="IPR045518">
    <property type="entry name" value="2EXR"/>
</dbReference>
<gene>
    <name evidence="2" type="ORF">BDY17DRAFT_322506</name>
</gene>
<organism evidence="2 3">
    <name type="scientific">Neohortaea acidophila</name>
    <dbReference type="NCBI Taxonomy" id="245834"/>
    <lineage>
        <taxon>Eukaryota</taxon>
        <taxon>Fungi</taxon>
        <taxon>Dikarya</taxon>
        <taxon>Ascomycota</taxon>
        <taxon>Pezizomycotina</taxon>
        <taxon>Dothideomycetes</taxon>
        <taxon>Dothideomycetidae</taxon>
        <taxon>Mycosphaerellales</taxon>
        <taxon>Teratosphaeriaceae</taxon>
        <taxon>Neohortaea</taxon>
    </lineage>
</organism>
<proteinExistence type="predicted"/>
<protein>
    <recommendedName>
        <fullName evidence="1">2EXR domain-containing protein</fullName>
    </recommendedName>
</protein>
<dbReference type="InterPro" id="IPR038883">
    <property type="entry name" value="AN11006-like"/>
</dbReference>
<dbReference type="EMBL" id="MU001633">
    <property type="protein sequence ID" value="KAF2485684.1"/>
    <property type="molecule type" value="Genomic_DNA"/>
</dbReference>